<evidence type="ECO:0000256" key="3">
    <source>
        <dbReference type="ARBA" id="ARBA00023027"/>
    </source>
</evidence>
<dbReference type="AlphaFoldDB" id="X1KSA7"/>
<dbReference type="Pfam" id="PF01370">
    <property type="entry name" value="Epimerase"/>
    <property type="match status" value="1"/>
</dbReference>
<keyword evidence="2" id="KW-0210">Decarboxylase</keyword>
<evidence type="ECO:0000313" key="6">
    <source>
        <dbReference type="EMBL" id="GAI09588.1"/>
    </source>
</evidence>
<evidence type="ECO:0000256" key="4">
    <source>
        <dbReference type="ARBA" id="ARBA00023239"/>
    </source>
</evidence>
<keyword evidence="4" id="KW-0456">Lyase</keyword>
<evidence type="ECO:0000259" key="5">
    <source>
        <dbReference type="Pfam" id="PF01370"/>
    </source>
</evidence>
<dbReference type="GO" id="GO:0048040">
    <property type="term" value="F:UDP-glucuronate decarboxylase activity"/>
    <property type="evidence" value="ECO:0007669"/>
    <property type="project" value="TreeGrafter"/>
</dbReference>
<dbReference type="InterPro" id="IPR036291">
    <property type="entry name" value="NAD(P)-bd_dom_sf"/>
</dbReference>
<dbReference type="InterPro" id="IPR044516">
    <property type="entry name" value="UXS-like"/>
</dbReference>
<sequence length="50" mass="5308">MRILITGGAGFLGSHLCDYLLAKGHEVIALDNLITGKVVNIVHLAGNEHL</sequence>
<proteinExistence type="predicted"/>
<dbReference type="GO" id="GO:0005737">
    <property type="term" value="C:cytoplasm"/>
    <property type="evidence" value="ECO:0007669"/>
    <property type="project" value="TreeGrafter"/>
</dbReference>
<dbReference type="PANTHER" id="PTHR43078">
    <property type="entry name" value="UDP-GLUCURONIC ACID DECARBOXYLASE-RELATED"/>
    <property type="match status" value="1"/>
</dbReference>
<dbReference type="SUPFAM" id="SSF51735">
    <property type="entry name" value="NAD(P)-binding Rossmann-fold domains"/>
    <property type="match status" value="1"/>
</dbReference>
<dbReference type="GO" id="GO:0042732">
    <property type="term" value="P:D-xylose metabolic process"/>
    <property type="evidence" value="ECO:0007669"/>
    <property type="project" value="InterPro"/>
</dbReference>
<keyword evidence="3" id="KW-0520">NAD</keyword>
<comment type="caution">
    <text evidence="6">The sequence shown here is derived from an EMBL/GenBank/DDBJ whole genome shotgun (WGS) entry which is preliminary data.</text>
</comment>
<comment type="cofactor">
    <cofactor evidence="1">
        <name>NAD(+)</name>
        <dbReference type="ChEBI" id="CHEBI:57540"/>
    </cofactor>
</comment>
<accession>X1KSA7</accession>
<name>X1KSA7_9ZZZZ</name>
<evidence type="ECO:0000256" key="2">
    <source>
        <dbReference type="ARBA" id="ARBA00022793"/>
    </source>
</evidence>
<evidence type="ECO:0000256" key="1">
    <source>
        <dbReference type="ARBA" id="ARBA00001911"/>
    </source>
</evidence>
<dbReference type="EMBL" id="BARV01012927">
    <property type="protein sequence ID" value="GAI09588.1"/>
    <property type="molecule type" value="Genomic_DNA"/>
</dbReference>
<reference evidence="6" key="1">
    <citation type="journal article" date="2014" name="Front. Microbiol.">
        <title>High frequency of phylogenetically diverse reductive dehalogenase-homologous genes in deep subseafloor sedimentary metagenomes.</title>
        <authorList>
            <person name="Kawai M."/>
            <person name="Futagami T."/>
            <person name="Toyoda A."/>
            <person name="Takaki Y."/>
            <person name="Nishi S."/>
            <person name="Hori S."/>
            <person name="Arai W."/>
            <person name="Tsubouchi T."/>
            <person name="Morono Y."/>
            <person name="Uchiyama I."/>
            <person name="Ito T."/>
            <person name="Fujiyama A."/>
            <person name="Inagaki F."/>
            <person name="Takami H."/>
        </authorList>
    </citation>
    <scope>NUCLEOTIDE SEQUENCE</scope>
    <source>
        <strain evidence="6">Expedition CK06-06</strain>
    </source>
</reference>
<protein>
    <recommendedName>
        <fullName evidence="5">NAD-dependent epimerase/dehydratase domain-containing protein</fullName>
    </recommendedName>
</protein>
<dbReference type="InterPro" id="IPR001509">
    <property type="entry name" value="Epimerase_deHydtase"/>
</dbReference>
<feature type="domain" description="NAD-dependent epimerase/dehydratase" evidence="5">
    <location>
        <begin position="3"/>
        <end position="36"/>
    </location>
</feature>
<gene>
    <name evidence="6" type="ORF">S06H3_23674</name>
</gene>
<dbReference type="Gene3D" id="3.40.50.720">
    <property type="entry name" value="NAD(P)-binding Rossmann-like Domain"/>
    <property type="match status" value="1"/>
</dbReference>
<dbReference type="GO" id="GO:0070403">
    <property type="term" value="F:NAD+ binding"/>
    <property type="evidence" value="ECO:0007669"/>
    <property type="project" value="InterPro"/>
</dbReference>
<organism evidence="6">
    <name type="scientific">marine sediment metagenome</name>
    <dbReference type="NCBI Taxonomy" id="412755"/>
    <lineage>
        <taxon>unclassified sequences</taxon>
        <taxon>metagenomes</taxon>
        <taxon>ecological metagenomes</taxon>
    </lineage>
</organism>
<dbReference type="PANTHER" id="PTHR43078:SF6">
    <property type="entry name" value="UDP-GLUCURONIC ACID DECARBOXYLASE 1"/>
    <property type="match status" value="1"/>
</dbReference>